<evidence type="ECO:0000259" key="9">
    <source>
        <dbReference type="SMART" id="SM00650"/>
    </source>
</evidence>
<evidence type="ECO:0000256" key="3">
    <source>
        <dbReference type="ARBA" id="ARBA00022603"/>
    </source>
</evidence>
<dbReference type="PROSITE" id="PS51689">
    <property type="entry name" value="SAM_RNA_A_N6_MT"/>
    <property type="match status" value="1"/>
</dbReference>
<feature type="binding site" evidence="7 8">
    <location>
        <position position="50"/>
    </location>
    <ligand>
        <name>S-adenosyl-L-methionine</name>
        <dbReference type="ChEBI" id="CHEBI:59789"/>
    </ligand>
</feature>
<dbReference type="GO" id="GO:0005829">
    <property type="term" value="C:cytosol"/>
    <property type="evidence" value="ECO:0007669"/>
    <property type="project" value="TreeGrafter"/>
</dbReference>
<dbReference type="PROSITE" id="PS01131">
    <property type="entry name" value="RRNA_A_DIMETH"/>
    <property type="match status" value="1"/>
</dbReference>
<evidence type="ECO:0000313" key="11">
    <source>
        <dbReference type="Proteomes" id="UP000313849"/>
    </source>
</evidence>
<dbReference type="GO" id="GO:0052908">
    <property type="term" value="F:16S rRNA (adenine(1518)-N(6)/adenine(1519)-N(6))-dimethyltransferase activity"/>
    <property type="evidence" value="ECO:0007669"/>
    <property type="project" value="UniProtKB-EC"/>
</dbReference>
<sequence>MTEPASEESADASAVPAPPVAVDLLTTADVRQLLGLTQVRPTKALGQNFVTDPGTVRRIVRAAHVAPGDVVVEVGPGLGSLTLGLLEAGARVVAVEIDPPLAARLPVTVAAKAPLAVANLRVVTADALAVTDVAYDGEPPVRLVANLPYNVAVPVLLTMLERFPTLREGLVMVQAEVADRIAAPPGSKVYGIPSAKAAWYAEASRAGAVGRTIFWPTPNVDSALVRLVRRDPPEVGATREATFAVVDAAFAQRRKTLRAALAGWAGSPALAEEALRAAGIDPSRRGETLTITEFASIAAARPA</sequence>
<dbReference type="FunFam" id="3.40.50.150:FF:000023">
    <property type="entry name" value="Ribosomal RNA small subunit methyltransferase A"/>
    <property type="match status" value="1"/>
</dbReference>
<dbReference type="Pfam" id="PF00398">
    <property type="entry name" value="RrnaAD"/>
    <property type="match status" value="1"/>
</dbReference>
<evidence type="ECO:0000256" key="6">
    <source>
        <dbReference type="ARBA" id="ARBA00022884"/>
    </source>
</evidence>
<comment type="similarity">
    <text evidence="7">Belongs to the class I-like SAM-binding methyltransferase superfamily. rRNA adenine N(6)-methyltransferase family. RsmA subfamily.</text>
</comment>
<dbReference type="InterPro" id="IPR001737">
    <property type="entry name" value="KsgA/Erm"/>
</dbReference>
<comment type="subcellular location">
    <subcellularLocation>
        <location evidence="7">Cytoplasm</location>
    </subcellularLocation>
</comment>
<evidence type="ECO:0000256" key="2">
    <source>
        <dbReference type="ARBA" id="ARBA00022552"/>
    </source>
</evidence>
<evidence type="ECO:0000313" key="10">
    <source>
        <dbReference type="EMBL" id="TNU73138.1"/>
    </source>
</evidence>
<organism evidence="10 11">
    <name type="scientific">Miniimonas arenae</name>
    <dbReference type="NCBI Taxonomy" id="676201"/>
    <lineage>
        <taxon>Bacteria</taxon>
        <taxon>Bacillati</taxon>
        <taxon>Actinomycetota</taxon>
        <taxon>Actinomycetes</taxon>
        <taxon>Micrococcales</taxon>
        <taxon>Beutenbergiaceae</taxon>
        <taxon>Miniimonas</taxon>
    </lineage>
</organism>
<feature type="binding site" evidence="7 8">
    <location>
        <position position="146"/>
    </location>
    <ligand>
        <name>S-adenosyl-L-methionine</name>
        <dbReference type="ChEBI" id="CHEBI:59789"/>
    </ligand>
</feature>
<keyword evidence="1 7" id="KW-0963">Cytoplasm</keyword>
<dbReference type="SMART" id="SM00650">
    <property type="entry name" value="rADc"/>
    <property type="match status" value="1"/>
</dbReference>
<keyword evidence="3 7" id="KW-0489">Methyltransferase</keyword>
<gene>
    <name evidence="7 10" type="primary">rsmA</name>
    <name evidence="7" type="synonym">ksgA</name>
    <name evidence="10" type="ORF">FH969_12935</name>
</gene>
<feature type="binding site" evidence="7 8">
    <location>
        <position position="75"/>
    </location>
    <ligand>
        <name>S-adenosyl-L-methionine</name>
        <dbReference type="ChEBI" id="CHEBI:59789"/>
    </ligand>
</feature>
<feature type="domain" description="Ribosomal RNA adenine methylase transferase N-terminal" evidence="9">
    <location>
        <begin position="55"/>
        <end position="231"/>
    </location>
</feature>
<evidence type="ECO:0000256" key="7">
    <source>
        <dbReference type="HAMAP-Rule" id="MF_00607"/>
    </source>
</evidence>
<dbReference type="GO" id="GO:0003723">
    <property type="term" value="F:RNA binding"/>
    <property type="evidence" value="ECO:0007669"/>
    <property type="project" value="UniProtKB-UniRule"/>
</dbReference>
<evidence type="ECO:0000256" key="5">
    <source>
        <dbReference type="ARBA" id="ARBA00022691"/>
    </source>
</evidence>
<protein>
    <recommendedName>
        <fullName evidence="7">Ribosomal RNA small subunit methyltransferase A</fullName>
        <ecNumber evidence="7">2.1.1.182</ecNumber>
    </recommendedName>
    <alternativeName>
        <fullName evidence="7">16S rRNA (adenine(1518)-N(6)/adenine(1519)-N(6))-dimethyltransferase</fullName>
    </alternativeName>
    <alternativeName>
        <fullName evidence="7">16S rRNA dimethyladenosine transferase</fullName>
    </alternativeName>
    <alternativeName>
        <fullName evidence="7">16S rRNA dimethylase</fullName>
    </alternativeName>
    <alternativeName>
        <fullName evidence="7">S-adenosylmethionine-6-N', N'-adenosyl(rRNA) dimethyltransferase</fullName>
    </alternativeName>
</protein>
<dbReference type="Gene3D" id="1.10.8.100">
    <property type="entry name" value="Ribosomal RNA adenine dimethylase-like, domain 2"/>
    <property type="match status" value="1"/>
</dbReference>
<comment type="function">
    <text evidence="7">Specifically dimethylates two adjacent adenosines (A1518 and A1519) in the loop of a conserved hairpin near the 3'-end of 16S rRNA in the 30S particle. May play a critical role in biogenesis of 30S subunits.</text>
</comment>
<dbReference type="RefSeq" id="WP_139987504.1">
    <property type="nucleotide sequence ID" value="NZ_VENP01000062.1"/>
</dbReference>
<dbReference type="NCBIfam" id="TIGR00755">
    <property type="entry name" value="ksgA"/>
    <property type="match status" value="1"/>
</dbReference>
<dbReference type="EMBL" id="VENP01000062">
    <property type="protein sequence ID" value="TNU73138.1"/>
    <property type="molecule type" value="Genomic_DNA"/>
</dbReference>
<keyword evidence="11" id="KW-1185">Reference proteome</keyword>
<dbReference type="InterPro" id="IPR020598">
    <property type="entry name" value="rRNA_Ade_methylase_Trfase_N"/>
</dbReference>
<dbReference type="SUPFAM" id="SSF53335">
    <property type="entry name" value="S-adenosyl-L-methionine-dependent methyltransferases"/>
    <property type="match status" value="1"/>
</dbReference>
<feature type="binding site" evidence="7 8">
    <location>
        <position position="96"/>
    </location>
    <ligand>
        <name>S-adenosyl-L-methionine</name>
        <dbReference type="ChEBI" id="CHEBI:59789"/>
    </ligand>
</feature>
<proteinExistence type="inferred from homology"/>
<dbReference type="PANTHER" id="PTHR11727:SF7">
    <property type="entry name" value="DIMETHYLADENOSINE TRANSFERASE-RELATED"/>
    <property type="match status" value="1"/>
</dbReference>
<keyword evidence="5 7" id="KW-0949">S-adenosyl-L-methionine</keyword>
<dbReference type="HAMAP" id="MF_00607">
    <property type="entry name" value="16SrRNA_methyltr_A"/>
    <property type="match status" value="1"/>
</dbReference>
<dbReference type="EC" id="2.1.1.182" evidence="7"/>
<keyword evidence="6 7" id="KW-0694">RNA-binding</keyword>
<dbReference type="InterPro" id="IPR011530">
    <property type="entry name" value="rRNA_adenine_dimethylase"/>
</dbReference>
<accession>A0A5C5B8D6</accession>
<dbReference type="OrthoDB" id="9814755at2"/>
<keyword evidence="2 7" id="KW-0698">rRNA processing</keyword>
<feature type="binding site" evidence="7 8">
    <location>
        <position position="126"/>
    </location>
    <ligand>
        <name>S-adenosyl-L-methionine</name>
        <dbReference type="ChEBI" id="CHEBI:59789"/>
    </ligand>
</feature>
<keyword evidence="4 7" id="KW-0808">Transferase</keyword>
<dbReference type="InterPro" id="IPR020596">
    <property type="entry name" value="rRNA_Ade_Mease_Trfase_CS"/>
</dbReference>
<comment type="caution">
    <text evidence="10">The sequence shown here is derived from an EMBL/GenBank/DDBJ whole genome shotgun (WGS) entry which is preliminary data.</text>
</comment>
<dbReference type="FunFam" id="1.10.8.100:FF:000003">
    <property type="entry name" value="Ribosomal RNA small subunit methyltransferase A"/>
    <property type="match status" value="1"/>
</dbReference>
<evidence type="ECO:0000256" key="1">
    <source>
        <dbReference type="ARBA" id="ARBA00022490"/>
    </source>
</evidence>
<reference evidence="10 11" key="1">
    <citation type="submission" date="2019-06" db="EMBL/GenBank/DDBJ databases">
        <title>Draft genome sequence of Miniimonas arenae KCTC 19750T isolated from sea sand.</title>
        <authorList>
            <person name="Park S.-J."/>
        </authorList>
    </citation>
    <scope>NUCLEOTIDE SEQUENCE [LARGE SCALE GENOMIC DNA]</scope>
    <source>
        <strain evidence="10 11">KCTC 19750</strain>
    </source>
</reference>
<dbReference type="Proteomes" id="UP000313849">
    <property type="component" value="Unassembled WGS sequence"/>
</dbReference>
<comment type="catalytic activity">
    <reaction evidence="7">
        <text>adenosine(1518)/adenosine(1519) in 16S rRNA + 4 S-adenosyl-L-methionine = N(6)-dimethyladenosine(1518)/N(6)-dimethyladenosine(1519) in 16S rRNA + 4 S-adenosyl-L-homocysteine + 4 H(+)</text>
        <dbReference type="Rhea" id="RHEA:19609"/>
        <dbReference type="Rhea" id="RHEA-COMP:10232"/>
        <dbReference type="Rhea" id="RHEA-COMP:10233"/>
        <dbReference type="ChEBI" id="CHEBI:15378"/>
        <dbReference type="ChEBI" id="CHEBI:57856"/>
        <dbReference type="ChEBI" id="CHEBI:59789"/>
        <dbReference type="ChEBI" id="CHEBI:74411"/>
        <dbReference type="ChEBI" id="CHEBI:74493"/>
        <dbReference type="EC" id="2.1.1.182"/>
    </reaction>
</comment>
<dbReference type="AlphaFoldDB" id="A0A5C5B8D6"/>
<evidence type="ECO:0000256" key="8">
    <source>
        <dbReference type="PROSITE-ProRule" id="PRU01026"/>
    </source>
</evidence>
<evidence type="ECO:0000256" key="4">
    <source>
        <dbReference type="ARBA" id="ARBA00022679"/>
    </source>
</evidence>
<feature type="binding site" evidence="7 8">
    <location>
        <position position="48"/>
    </location>
    <ligand>
        <name>S-adenosyl-L-methionine</name>
        <dbReference type="ChEBI" id="CHEBI:59789"/>
    </ligand>
</feature>
<dbReference type="InterPro" id="IPR029063">
    <property type="entry name" value="SAM-dependent_MTases_sf"/>
</dbReference>
<dbReference type="PANTHER" id="PTHR11727">
    <property type="entry name" value="DIMETHYLADENOSINE TRANSFERASE"/>
    <property type="match status" value="1"/>
</dbReference>
<dbReference type="Gene3D" id="3.40.50.150">
    <property type="entry name" value="Vaccinia Virus protein VP39"/>
    <property type="match status" value="1"/>
</dbReference>
<name>A0A5C5B8D6_9MICO</name>
<dbReference type="InterPro" id="IPR023165">
    <property type="entry name" value="rRNA_Ade_diMease-like_C"/>
</dbReference>